<evidence type="ECO:0000256" key="1">
    <source>
        <dbReference type="ARBA" id="ARBA00022801"/>
    </source>
</evidence>
<dbReference type="Proteomes" id="UP000076563">
    <property type="component" value="Unassembled WGS sequence"/>
</dbReference>
<dbReference type="eggNOG" id="COG2267">
    <property type="taxonomic scope" value="Bacteria"/>
</dbReference>
<dbReference type="SUPFAM" id="SSF53474">
    <property type="entry name" value="alpha/beta-Hydrolases"/>
    <property type="match status" value="1"/>
</dbReference>
<dbReference type="PRINTS" id="PR00111">
    <property type="entry name" value="ABHYDROLASE"/>
</dbReference>
<dbReference type="InterPro" id="IPR029058">
    <property type="entry name" value="AB_hydrolase_fold"/>
</dbReference>
<evidence type="ECO:0000259" key="2">
    <source>
        <dbReference type="Pfam" id="PF00561"/>
    </source>
</evidence>
<dbReference type="AlphaFoldDB" id="A0A163TI32"/>
<keyword evidence="4" id="KW-1185">Reference proteome</keyword>
<evidence type="ECO:0000313" key="3">
    <source>
        <dbReference type="EMBL" id="KZE71874.1"/>
    </source>
</evidence>
<dbReference type="GO" id="GO:0016020">
    <property type="term" value="C:membrane"/>
    <property type="evidence" value="ECO:0007669"/>
    <property type="project" value="TreeGrafter"/>
</dbReference>
<feature type="domain" description="AB hydrolase-1" evidence="2">
    <location>
        <begin position="45"/>
        <end position="267"/>
    </location>
</feature>
<comment type="caution">
    <text evidence="3">The sequence shown here is derived from an EMBL/GenBank/DDBJ whole genome shotgun (WGS) entry which is preliminary data.</text>
</comment>
<accession>A0A163TI32</accession>
<evidence type="ECO:0000313" key="4">
    <source>
        <dbReference type="Proteomes" id="UP000076563"/>
    </source>
</evidence>
<dbReference type="Gene3D" id="3.40.50.1820">
    <property type="entry name" value="alpha/beta hydrolase"/>
    <property type="match status" value="1"/>
</dbReference>
<protein>
    <submittedName>
        <fullName evidence="3">Esterase</fullName>
    </submittedName>
</protein>
<reference evidence="4" key="1">
    <citation type="submission" date="2016-01" db="EMBL/GenBank/DDBJ databases">
        <title>Draft genome of Chromobacterium sp. F49.</title>
        <authorList>
            <person name="Hong K.W."/>
        </authorList>
    </citation>
    <scope>NUCLEOTIDE SEQUENCE [LARGE SCALE GENOMIC DNA]</scope>
    <source>
        <strain evidence="4">M63</strain>
    </source>
</reference>
<dbReference type="EMBL" id="LQRA01000109">
    <property type="protein sequence ID" value="KZE71874.1"/>
    <property type="molecule type" value="Genomic_DNA"/>
</dbReference>
<dbReference type="InterPro" id="IPR050266">
    <property type="entry name" value="AB_hydrolase_sf"/>
</dbReference>
<dbReference type="InterPro" id="IPR000073">
    <property type="entry name" value="AB_hydrolase_1"/>
</dbReference>
<dbReference type="PANTHER" id="PTHR43798:SF31">
    <property type="entry name" value="AB HYDROLASE SUPERFAMILY PROTEIN YCLE"/>
    <property type="match status" value="1"/>
</dbReference>
<keyword evidence="1" id="KW-0378">Hydrolase</keyword>
<dbReference type="Pfam" id="PF00561">
    <property type="entry name" value="Abhydrolase_1"/>
    <property type="match status" value="1"/>
</dbReference>
<gene>
    <name evidence="3" type="ORF">AV654_34565</name>
</gene>
<dbReference type="OrthoDB" id="9773293at2"/>
<dbReference type="PANTHER" id="PTHR43798">
    <property type="entry name" value="MONOACYLGLYCEROL LIPASE"/>
    <property type="match status" value="1"/>
</dbReference>
<proteinExistence type="predicted"/>
<organism evidence="3 4">
    <name type="scientific">Paenibacillus elgii</name>
    <dbReference type="NCBI Taxonomy" id="189691"/>
    <lineage>
        <taxon>Bacteria</taxon>
        <taxon>Bacillati</taxon>
        <taxon>Bacillota</taxon>
        <taxon>Bacilli</taxon>
        <taxon>Bacillales</taxon>
        <taxon>Paenibacillaceae</taxon>
        <taxon>Paenibacillus</taxon>
    </lineage>
</organism>
<dbReference type="GO" id="GO:0016787">
    <property type="term" value="F:hydrolase activity"/>
    <property type="evidence" value="ECO:0007669"/>
    <property type="project" value="UniProtKB-KW"/>
</dbReference>
<dbReference type="STRING" id="1007103.GCA_000213315_03952"/>
<sequence>MFALLSILLLKILDSYGGICVGTFVTVEPGVKLYVEDINPGGSKTIVFIHGWPLSHEQFEYQFDVLPAMGYRCIGIDWRGFGNSDKPISGYNYNRLADDIRAVVGALQLHDFTLVGHSTGGSIAIRYVSRYKGHGVSKLVLVDAAAPVGFTPETANKFLQEALTDRPKMMREVTDGFFFQYITAPFSEWFFQLGLQAAGWSTAAVVVMLRDEKLDADLPLLSVPTLIVHGIHDKVIPFQQAQELHHKIRNSQLVPFHYSGHGPFWEERSKFNQVLNHFIS</sequence>
<name>A0A163TI32_9BACL</name>